<name>A0A6D2I0H7_9BRAS</name>
<organism evidence="1 2">
    <name type="scientific">Microthlaspi erraticum</name>
    <dbReference type="NCBI Taxonomy" id="1685480"/>
    <lineage>
        <taxon>Eukaryota</taxon>
        <taxon>Viridiplantae</taxon>
        <taxon>Streptophyta</taxon>
        <taxon>Embryophyta</taxon>
        <taxon>Tracheophyta</taxon>
        <taxon>Spermatophyta</taxon>
        <taxon>Magnoliopsida</taxon>
        <taxon>eudicotyledons</taxon>
        <taxon>Gunneridae</taxon>
        <taxon>Pentapetalae</taxon>
        <taxon>rosids</taxon>
        <taxon>malvids</taxon>
        <taxon>Brassicales</taxon>
        <taxon>Brassicaceae</taxon>
        <taxon>Coluteocarpeae</taxon>
        <taxon>Microthlaspi</taxon>
    </lineage>
</organism>
<evidence type="ECO:0000313" key="1">
    <source>
        <dbReference type="EMBL" id="CAA7021539.1"/>
    </source>
</evidence>
<gene>
    <name evidence="1" type="ORF">MERR_LOCUS8774</name>
</gene>
<sequence>MVEIFDPTYTRSQRSIYKERANNIYEDNSACVTQLKEGYIKSDRTKHIPPRFFSYTQELEKNQEVDIQYVRSSDNAADLFTKALPTTVFKKHVQVLECVVYKICEEKTISIFRGSLLREWTELRGSGRSATEARVSLVLALASQASSASQRLLADLAVETAKYVFPKRFNSSNLEEALMSVPDLETMNFRVLSRTDKYEIREVEPYFVAETTMPAENGFKVFQRVS</sequence>
<dbReference type="Proteomes" id="UP000467841">
    <property type="component" value="Unassembled WGS sequence"/>
</dbReference>
<protein>
    <submittedName>
        <fullName evidence="1">Uncharacterized protein</fullName>
    </submittedName>
</protein>
<comment type="caution">
    <text evidence="1">The sequence shown here is derived from an EMBL/GenBank/DDBJ whole genome shotgun (WGS) entry which is preliminary data.</text>
</comment>
<keyword evidence="2" id="KW-1185">Reference proteome</keyword>
<dbReference type="EMBL" id="CACVBM020000631">
    <property type="protein sequence ID" value="CAA7021539.1"/>
    <property type="molecule type" value="Genomic_DNA"/>
</dbReference>
<evidence type="ECO:0000313" key="2">
    <source>
        <dbReference type="Proteomes" id="UP000467841"/>
    </source>
</evidence>
<dbReference type="OrthoDB" id="6424451at2759"/>
<dbReference type="AlphaFoldDB" id="A0A6D2I0H7"/>
<proteinExistence type="predicted"/>
<accession>A0A6D2I0H7</accession>
<reference evidence="1" key="1">
    <citation type="submission" date="2020-01" db="EMBL/GenBank/DDBJ databases">
        <authorList>
            <person name="Mishra B."/>
        </authorList>
    </citation>
    <scope>NUCLEOTIDE SEQUENCE [LARGE SCALE GENOMIC DNA]</scope>
</reference>